<gene>
    <name evidence="1" type="ORF">PNW85_03090</name>
</gene>
<dbReference type="AlphaFoldDB" id="A0AAW6DEY3"/>
<protein>
    <recommendedName>
        <fullName evidence="3">Site-specific integrase</fullName>
    </recommendedName>
</protein>
<accession>A0AAW6DEY3</accession>
<name>A0AAW6DEY3_MEDGN</name>
<reference evidence="1" key="1">
    <citation type="submission" date="2023-01" db="EMBL/GenBank/DDBJ databases">
        <title>Human gut microbiome strain richness.</title>
        <authorList>
            <person name="Chen-Liaw A."/>
        </authorList>
    </citation>
    <scope>NUCLEOTIDE SEQUENCE</scope>
    <source>
        <strain evidence="1">RTP21484st1_H11_RTP21484_190118</strain>
    </source>
</reference>
<evidence type="ECO:0000313" key="1">
    <source>
        <dbReference type="EMBL" id="MDB8685662.1"/>
    </source>
</evidence>
<evidence type="ECO:0000313" key="2">
    <source>
        <dbReference type="Proteomes" id="UP001212160"/>
    </source>
</evidence>
<feature type="non-terminal residue" evidence="1">
    <location>
        <position position="98"/>
    </location>
</feature>
<proteinExistence type="predicted"/>
<sequence>MSKKGENIYKRKDGRWEGRYIKSRTESGKIIYGYVYARSYREAKEKQKAKIASYTSQITNKNEHVFSYIASELQILLERYAYSEIGGTFILIWRYAFS</sequence>
<dbReference type="EMBL" id="JAQMLA010000005">
    <property type="protein sequence ID" value="MDB8685662.1"/>
    <property type="molecule type" value="Genomic_DNA"/>
</dbReference>
<dbReference type="Proteomes" id="UP001212160">
    <property type="component" value="Unassembled WGS sequence"/>
</dbReference>
<comment type="caution">
    <text evidence="1">The sequence shown here is derived from an EMBL/GenBank/DDBJ whole genome shotgun (WGS) entry which is preliminary data.</text>
</comment>
<organism evidence="1 2">
    <name type="scientific">Mediterraneibacter gnavus</name>
    <name type="common">Ruminococcus gnavus</name>
    <dbReference type="NCBI Taxonomy" id="33038"/>
    <lineage>
        <taxon>Bacteria</taxon>
        <taxon>Bacillati</taxon>
        <taxon>Bacillota</taxon>
        <taxon>Clostridia</taxon>
        <taxon>Lachnospirales</taxon>
        <taxon>Lachnospiraceae</taxon>
        <taxon>Mediterraneibacter</taxon>
    </lineage>
</organism>
<evidence type="ECO:0008006" key="3">
    <source>
        <dbReference type="Google" id="ProtNLM"/>
    </source>
</evidence>